<keyword evidence="2" id="KW-1185">Reference proteome</keyword>
<evidence type="ECO:0000313" key="2">
    <source>
        <dbReference type="Proteomes" id="UP000317575"/>
    </source>
</evidence>
<protein>
    <submittedName>
        <fullName evidence="1">Uncharacterized protein</fullName>
    </submittedName>
</protein>
<reference evidence="1" key="1">
    <citation type="submission" date="2019-06" db="EMBL/GenBank/DDBJ databases">
        <title>Complete genome sequence of Aeromonas hydrophila bacteriophage D6.</title>
        <authorList>
            <person name="Rai S."/>
            <person name="Tyagi A."/>
            <person name="Kumar N."/>
            <person name="Singh N."/>
        </authorList>
    </citation>
    <scope>NUCLEOTIDE SEQUENCE [LARGE SCALE GENOMIC DNA]</scope>
</reference>
<proteinExistence type="predicted"/>
<organism evidence="1 2">
    <name type="scientific">Aeromonas phage D6</name>
    <dbReference type="NCBI Taxonomy" id="2593322"/>
    <lineage>
        <taxon>Viruses</taxon>
        <taxon>Duplodnaviria</taxon>
        <taxon>Heunggongvirae</taxon>
        <taxon>Uroviricota</taxon>
        <taxon>Caudoviricetes</taxon>
        <taxon>Chimalliviridae</taxon>
        <taxon>Ludhianavirus</taxon>
        <taxon>Ludhianavirus D6</taxon>
    </lineage>
</organism>
<dbReference type="EMBL" id="MN131137">
    <property type="protein sequence ID" value="QDJ97180.1"/>
    <property type="molecule type" value="Genomic_DNA"/>
</dbReference>
<evidence type="ECO:0000313" key="1">
    <source>
        <dbReference type="EMBL" id="QDJ97180.1"/>
    </source>
</evidence>
<name>A0A514TW38_9CAUD</name>
<accession>A0A514TW38</accession>
<sequence length="245" mass="27830">MNTMKPGVFTAQRDDMINFVRRVLSDLGRMGPCDRVSKYMPLPNNFVLRCVVELEEDTSGNIWLDAFGPTQHVGMITPEGVRDIGLNEQNLNEFADAAVDAFIWQTIKDLFNANLSLETDGTELGNLQMVEEINRLYPDLGIEFTNNGYNYYLRDTLGTTIKAITKMDKTPKTEVLFGIYCPTDNDDAINTLSGNDDNQPSAQSDEYNSWSFEVQNMAVVDLAWIYMKGWMDIPDHIVLKEEEEE</sequence>
<gene>
    <name evidence="1" type="ORF">D6_0020</name>
</gene>
<dbReference type="Proteomes" id="UP000317575">
    <property type="component" value="Segment"/>
</dbReference>